<evidence type="ECO:0000256" key="6">
    <source>
        <dbReference type="ARBA" id="ARBA00023316"/>
    </source>
</evidence>
<dbReference type="Proteomes" id="UP000198832">
    <property type="component" value="Unassembled WGS sequence"/>
</dbReference>
<evidence type="ECO:0000313" key="9">
    <source>
        <dbReference type="EMBL" id="SFC78091.1"/>
    </source>
</evidence>
<dbReference type="PANTHER" id="PTHR30518">
    <property type="entry name" value="ENDOLYTIC MUREIN TRANSGLYCOSYLASE"/>
    <property type="match status" value="1"/>
</dbReference>
<evidence type="ECO:0000256" key="3">
    <source>
        <dbReference type="ARBA" id="ARBA00022989"/>
    </source>
</evidence>
<protein>
    <recommendedName>
        <fullName evidence="7">Endolytic murein transglycosylase</fullName>
        <ecNumber evidence="7">4.2.2.29</ecNumber>
    </recommendedName>
    <alternativeName>
        <fullName evidence="7">Peptidoglycan lytic transglycosylase</fullName>
    </alternativeName>
    <alternativeName>
        <fullName evidence="7">Peptidoglycan polymerization terminase</fullName>
    </alternativeName>
</protein>
<dbReference type="EC" id="4.2.2.29" evidence="7"/>
<dbReference type="EMBL" id="FOLB01000011">
    <property type="protein sequence ID" value="SFC78091.1"/>
    <property type="molecule type" value="Genomic_DNA"/>
</dbReference>
<comment type="function">
    <text evidence="7">Functions as a peptidoglycan terminase that cleaves nascent peptidoglycan strands endolytically to terminate their elongation.</text>
</comment>
<keyword evidence="4 7" id="KW-0472">Membrane</keyword>
<dbReference type="GO" id="GO:0071555">
    <property type="term" value="P:cell wall organization"/>
    <property type="evidence" value="ECO:0007669"/>
    <property type="project" value="UniProtKB-KW"/>
</dbReference>
<evidence type="ECO:0000256" key="2">
    <source>
        <dbReference type="ARBA" id="ARBA00022692"/>
    </source>
</evidence>
<dbReference type="NCBIfam" id="TIGR00247">
    <property type="entry name" value="endolytic transglycosylase MltG"/>
    <property type="match status" value="1"/>
</dbReference>
<dbReference type="RefSeq" id="WP_091125173.1">
    <property type="nucleotide sequence ID" value="NZ_FOLB01000011.1"/>
</dbReference>
<reference evidence="9 10" key="1">
    <citation type="submission" date="2016-10" db="EMBL/GenBank/DDBJ databases">
        <authorList>
            <person name="de Groot N.N."/>
        </authorList>
    </citation>
    <scope>NUCLEOTIDE SEQUENCE [LARGE SCALE GENOMIC DNA]</scope>
    <source>
        <strain evidence="9 10">CGMCC 1.7056</strain>
    </source>
</reference>
<dbReference type="OrthoDB" id="9814591at2"/>
<keyword evidence="10" id="KW-1185">Reference proteome</keyword>
<dbReference type="Pfam" id="PF02618">
    <property type="entry name" value="YceG"/>
    <property type="match status" value="1"/>
</dbReference>
<comment type="similarity">
    <text evidence="7">Belongs to the transglycosylase MltG family.</text>
</comment>
<keyword evidence="6 7" id="KW-0961">Cell wall biogenesis/degradation</keyword>
<keyword evidence="3 7" id="KW-1133">Transmembrane helix</keyword>
<keyword evidence="2 7" id="KW-0812">Transmembrane</keyword>
<evidence type="ECO:0000256" key="4">
    <source>
        <dbReference type="ARBA" id="ARBA00023136"/>
    </source>
</evidence>
<comment type="catalytic activity">
    <reaction evidence="7">
        <text>a peptidoglycan chain = a peptidoglycan chain with N-acetyl-1,6-anhydromuramyl-[peptide] at the reducing end + a peptidoglycan chain with N-acetylglucosamine at the non-reducing end.</text>
        <dbReference type="EC" id="4.2.2.29"/>
    </reaction>
</comment>
<comment type="subcellular location">
    <subcellularLocation>
        <location evidence="7">Cell membrane</location>
        <topology evidence="7">Single-pass membrane protein</topology>
    </subcellularLocation>
</comment>
<evidence type="ECO:0000256" key="7">
    <source>
        <dbReference type="HAMAP-Rule" id="MF_02065"/>
    </source>
</evidence>
<dbReference type="PANTHER" id="PTHR30518:SF2">
    <property type="entry name" value="ENDOLYTIC MUREIN TRANSGLYCOSYLASE"/>
    <property type="match status" value="1"/>
</dbReference>
<feature type="region of interest" description="Disordered" evidence="8">
    <location>
        <begin position="1"/>
        <end position="80"/>
    </location>
</feature>
<dbReference type="CDD" id="cd08010">
    <property type="entry name" value="MltG_like"/>
    <property type="match status" value="1"/>
</dbReference>
<dbReference type="InterPro" id="IPR003770">
    <property type="entry name" value="MLTG-like"/>
</dbReference>
<dbReference type="Gene3D" id="3.30.1490.480">
    <property type="entry name" value="Endolytic murein transglycosylase"/>
    <property type="match status" value="1"/>
</dbReference>
<sequence length="442" mass="47375">MTEHDEHGQQPPLGDTAERPAVRDDGYDDRSRAADEDAYDQPHEQEAYDQGDYEAGYDEPVDDAAGGGRSRGGRRAERRPSRLPGCLAALVALAVVVGLLWVGFGFVKDKLDGLGGGGGGDYSGQTAHGQVTFEVKPGDTAAAMGRNLKSAGVVKSVDAFISAANADPAAAGIQVGNYQLQKEMRAADALAVLVDPKNIVTTNVTIPEGLRVVDIVDTLVKKTDFKKPQFEKALKDPKIGLPDYAKGNPEGYLFPATYAFGPKAQPVDMIKAMVDRWKQAAKDNDLEARAEALGYTPAEMMTIASLVQAEGRGDDMPKIARVIYNRLEGPGSKQGTNGLLQIDATVNYALGRKGVATVTEDETHTDSPYNTYANAGLPPGPIQSPGDDAIQAATHPAEGDWYYYVTVNLKTGETKFAETYDEFLGYRQELKDYCENESAGAC</sequence>
<dbReference type="GO" id="GO:0005886">
    <property type="term" value="C:plasma membrane"/>
    <property type="evidence" value="ECO:0007669"/>
    <property type="project" value="UniProtKB-SubCell"/>
</dbReference>
<proteinExistence type="inferred from homology"/>
<feature type="site" description="Important for catalytic activity" evidence="7">
    <location>
        <position position="310"/>
    </location>
</feature>
<dbReference type="STRING" id="574651.SAMN04487968_11171"/>
<organism evidence="9 10">
    <name type="scientific">Nocardioides terrae</name>
    <dbReference type="NCBI Taxonomy" id="574651"/>
    <lineage>
        <taxon>Bacteria</taxon>
        <taxon>Bacillati</taxon>
        <taxon>Actinomycetota</taxon>
        <taxon>Actinomycetes</taxon>
        <taxon>Propionibacteriales</taxon>
        <taxon>Nocardioidaceae</taxon>
        <taxon>Nocardioides</taxon>
    </lineage>
</organism>
<dbReference type="AlphaFoldDB" id="A0A1I1LYA3"/>
<dbReference type="GO" id="GO:0009252">
    <property type="term" value="P:peptidoglycan biosynthetic process"/>
    <property type="evidence" value="ECO:0007669"/>
    <property type="project" value="UniProtKB-UniRule"/>
</dbReference>
<dbReference type="GO" id="GO:0008932">
    <property type="term" value="F:lytic endotransglycosylase activity"/>
    <property type="evidence" value="ECO:0007669"/>
    <property type="project" value="UniProtKB-UniRule"/>
</dbReference>
<evidence type="ECO:0000256" key="5">
    <source>
        <dbReference type="ARBA" id="ARBA00023239"/>
    </source>
</evidence>
<evidence type="ECO:0000256" key="1">
    <source>
        <dbReference type="ARBA" id="ARBA00022475"/>
    </source>
</evidence>
<name>A0A1I1LYA3_9ACTN</name>
<keyword evidence="5 7" id="KW-0456">Lyase</keyword>
<feature type="compositionally biased region" description="Basic and acidic residues" evidence="8">
    <location>
        <begin position="16"/>
        <end position="46"/>
    </location>
</feature>
<accession>A0A1I1LYA3</accession>
<dbReference type="HAMAP" id="MF_02065">
    <property type="entry name" value="MltG"/>
    <property type="match status" value="1"/>
</dbReference>
<feature type="transmembrane region" description="Helical" evidence="7">
    <location>
        <begin position="83"/>
        <end position="104"/>
    </location>
</feature>
<evidence type="ECO:0000313" key="10">
    <source>
        <dbReference type="Proteomes" id="UP000198832"/>
    </source>
</evidence>
<feature type="compositionally biased region" description="Acidic residues" evidence="8">
    <location>
        <begin position="47"/>
        <end position="62"/>
    </location>
</feature>
<keyword evidence="1 7" id="KW-1003">Cell membrane</keyword>
<evidence type="ECO:0000256" key="8">
    <source>
        <dbReference type="SAM" id="MobiDB-lite"/>
    </source>
</evidence>
<gene>
    <name evidence="7" type="primary">mltG</name>
    <name evidence="9" type="ORF">SAMN04487968_11171</name>
</gene>